<accession>A0A0P1LMA2</accession>
<dbReference type="OrthoDB" id="9803535at2"/>
<dbReference type="AlphaFoldDB" id="A0A0P1MID2"/>
<accession>A0A0N7MV46</accession>
<proteinExistence type="predicted"/>
<evidence type="ECO:0000313" key="4">
    <source>
        <dbReference type="Proteomes" id="UP000182200"/>
    </source>
</evidence>
<reference evidence="1 4" key="2">
    <citation type="submission" date="2015-11" db="EMBL/GenBank/DDBJ databases">
        <authorList>
            <person name="Varghese N."/>
        </authorList>
    </citation>
    <scope>NUCLEOTIDE SEQUENCE [LARGE SCALE GENOMIC DNA]</scope>
    <source>
        <strain evidence="1 4">JGI-8</strain>
    </source>
</reference>
<dbReference type="Proteomes" id="UP000182011">
    <property type="component" value="Unassembled WGS sequence"/>
</dbReference>
<organism evidence="2 3">
    <name type="scientific">Candidatus Kryptonium thompsonii</name>
    <dbReference type="NCBI Taxonomy" id="1633631"/>
    <lineage>
        <taxon>Bacteria</taxon>
        <taxon>Pseudomonadati</taxon>
        <taxon>Candidatus Kryptoniota</taxon>
        <taxon>Candidatus Kryptonium</taxon>
    </lineage>
</organism>
<dbReference type="RefSeq" id="WP_075426905.1">
    <property type="nucleotide sequence ID" value="NZ_CZVI01000006.1"/>
</dbReference>
<dbReference type="EMBL" id="FAOP01000007">
    <property type="protein sequence ID" value="CUU07775.1"/>
    <property type="molecule type" value="Genomic_DNA"/>
</dbReference>
<sequence length="296" mass="33977">MLKFLFLFILLVNIGNGGPSDSSTVIVKKNQISKLRLGVVAAGTVGFGILTYDYFNRVWWKPTKVKKFIWRDDWNDVLKADKAGHLYASYVLSNVYKSIFKWVGFSGKTASLFGAGISTLYEVGVVELTDGFTTQWGFSPTDVISNMIGAFFPVAQEYFPGLQAVTFKFSYTPSGYTWLDYLRVGSLKDALYKKQFHTDYNGMTFWMSFEFQRLLPEQVEKFIPDFLNLAVGYAVRNINYSGGGYTELYIAIDYNLLKVDTKIDVLNRIIYTLNYIHFPAPTLRIKPKLKFYYLYF</sequence>
<protein>
    <submittedName>
        <fullName evidence="2">Predicted lipoprotein (DUF2279)</fullName>
    </submittedName>
</protein>
<accession>A0A0S4NBX9</accession>
<accession>A0A0P1LMP8</accession>
<dbReference type="EMBL" id="CZVI01000006">
    <property type="protein sequence ID" value="CUS83030.1"/>
    <property type="molecule type" value="Genomic_DNA"/>
</dbReference>
<evidence type="ECO:0000313" key="3">
    <source>
        <dbReference type="Proteomes" id="UP000182011"/>
    </source>
</evidence>
<keyword evidence="4" id="KW-1185">Reference proteome</keyword>
<evidence type="ECO:0000313" key="1">
    <source>
        <dbReference type="EMBL" id="CUS83030.1"/>
    </source>
</evidence>
<evidence type="ECO:0000313" key="2">
    <source>
        <dbReference type="EMBL" id="CUU07775.1"/>
    </source>
</evidence>
<accession>A0A0P1NVE4</accession>
<accession>A0A0N7MUT5</accession>
<name>A0A0P1MID2_9BACT</name>
<accession>A0A0P1MID2</accession>
<accession>A0A0P1LA86</accession>
<dbReference type="Proteomes" id="UP000182200">
    <property type="component" value="Unassembled WGS sequence"/>
</dbReference>
<gene>
    <name evidence="2" type="ORF">JGI4_01895</name>
    <name evidence="1" type="ORF">JGI8_00660</name>
</gene>
<dbReference type="InterPro" id="IPR018736">
    <property type="entry name" value="DUF2279_periplasmic_lipo"/>
</dbReference>
<dbReference type="STRING" id="1633631.GCA_001442925_01890"/>
<dbReference type="Pfam" id="PF10043">
    <property type="entry name" value="DUF2279"/>
    <property type="match status" value="1"/>
</dbReference>
<keyword evidence="2" id="KW-0449">Lipoprotein</keyword>
<reference evidence="2 3" key="1">
    <citation type="submission" date="2015-11" db="EMBL/GenBank/DDBJ databases">
        <authorList>
            <person name="Zhang Y."/>
            <person name="Guo Z."/>
        </authorList>
    </citation>
    <scope>NUCLEOTIDE SEQUENCE [LARGE SCALE GENOMIC DNA]</scope>
    <source>
        <strain evidence="2">JGI-4</strain>
    </source>
</reference>